<dbReference type="AlphaFoldDB" id="A0A5K7X9F3"/>
<organism evidence="2 3">
    <name type="scientific">Lacipirellula parvula</name>
    <dbReference type="NCBI Taxonomy" id="2650471"/>
    <lineage>
        <taxon>Bacteria</taxon>
        <taxon>Pseudomonadati</taxon>
        <taxon>Planctomycetota</taxon>
        <taxon>Planctomycetia</taxon>
        <taxon>Pirellulales</taxon>
        <taxon>Lacipirellulaceae</taxon>
        <taxon>Lacipirellula</taxon>
    </lineage>
</organism>
<evidence type="ECO:0000313" key="3">
    <source>
        <dbReference type="Proteomes" id="UP000326837"/>
    </source>
</evidence>
<sequence length="60" mass="6495">MSSGICERGGIAYVLTTIDRNGQACQTGFSAAFKEREATNTPSTTSKQLSVRFSRDDFEG</sequence>
<evidence type="ECO:0000313" key="2">
    <source>
        <dbReference type="EMBL" id="BBO33384.1"/>
    </source>
</evidence>
<proteinExistence type="predicted"/>
<dbReference type="KEGG" id="lpav:PLANPX_2996"/>
<reference evidence="3" key="1">
    <citation type="submission" date="2019-10" db="EMBL/GenBank/DDBJ databases">
        <title>Lacipirellula parvula gen. nov., sp. nov., representing a lineage of planctomycetes widespread in freshwater anoxic habitats, and description of the family Lacipirellulaceae.</title>
        <authorList>
            <person name="Dedysh S.N."/>
            <person name="Kulichevskaya I.S."/>
            <person name="Beletsky A.V."/>
            <person name="Rakitin A.L."/>
            <person name="Mardanov A.V."/>
            <person name="Ivanova A.A."/>
            <person name="Saltykova V.X."/>
            <person name="Rijpstra W.I.C."/>
            <person name="Sinninghe Damste J.S."/>
            <person name="Ravin N.V."/>
        </authorList>
    </citation>
    <scope>NUCLEOTIDE SEQUENCE [LARGE SCALE GENOMIC DNA]</scope>
    <source>
        <strain evidence="3">PX69</strain>
    </source>
</reference>
<gene>
    <name evidence="2" type="ORF">PLANPX_2996</name>
</gene>
<dbReference type="EMBL" id="AP021861">
    <property type="protein sequence ID" value="BBO33384.1"/>
    <property type="molecule type" value="Genomic_DNA"/>
</dbReference>
<dbReference type="Proteomes" id="UP000326837">
    <property type="component" value="Chromosome"/>
</dbReference>
<evidence type="ECO:0000256" key="1">
    <source>
        <dbReference type="SAM" id="MobiDB-lite"/>
    </source>
</evidence>
<feature type="compositionally biased region" description="Polar residues" evidence="1">
    <location>
        <begin position="39"/>
        <end position="51"/>
    </location>
</feature>
<protein>
    <submittedName>
        <fullName evidence="2">Uncharacterized protein</fullName>
    </submittedName>
</protein>
<feature type="region of interest" description="Disordered" evidence="1">
    <location>
        <begin position="35"/>
        <end position="60"/>
    </location>
</feature>
<keyword evidence="3" id="KW-1185">Reference proteome</keyword>
<accession>A0A5K7X9F3</accession>
<name>A0A5K7X9F3_9BACT</name>